<dbReference type="Proteomes" id="UP000032568">
    <property type="component" value="Chromosome"/>
</dbReference>
<gene>
    <name evidence="2" type="ORF">SG35_011055</name>
</gene>
<feature type="transmembrane region" description="Helical" evidence="1">
    <location>
        <begin position="74"/>
        <end position="94"/>
    </location>
</feature>
<keyword evidence="1" id="KW-1133">Transmembrane helix</keyword>
<dbReference type="KEGG" id="tact:SG35_011055"/>
<evidence type="ECO:0000313" key="2">
    <source>
        <dbReference type="EMBL" id="WDE01118.1"/>
    </source>
</evidence>
<dbReference type="RefSeq" id="WP_044831427.1">
    <property type="nucleotide sequence ID" value="NZ_CP059735.1"/>
</dbReference>
<feature type="transmembrane region" description="Helical" evidence="1">
    <location>
        <begin position="49"/>
        <end position="67"/>
    </location>
</feature>
<feature type="transmembrane region" description="Helical" evidence="1">
    <location>
        <begin position="100"/>
        <end position="121"/>
    </location>
</feature>
<reference evidence="2 3" key="1">
    <citation type="journal article" date="2015" name="Genome Announc.">
        <title>Draft Genome Sequences of Marine Isolates of Thalassomonas viridans and Thalassomonas actiniarum.</title>
        <authorList>
            <person name="Olonade I."/>
            <person name="van Zyl L.J."/>
            <person name="Trindade M."/>
        </authorList>
    </citation>
    <scope>NUCLEOTIDE SEQUENCE [LARGE SCALE GENOMIC DNA]</scope>
    <source>
        <strain evidence="2 3">A5K-106</strain>
    </source>
</reference>
<evidence type="ECO:0000313" key="3">
    <source>
        <dbReference type="Proteomes" id="UP000032568"/>
    </source>
</evidence>
<feature type="transmembrane region" description="Helical" evidence="1">
    <location>
        <begin position="12"/>
        <end position="29"/>
    </location>
</feature>
<sequence length="126" mass="14133">MTSSHWAKLATAFYFIWGLLHIKAAWIVYQMGENLPADMIQGRLFQSGWNLLFFALAAMAIAVFYNLKNDRQGYWANLIMVSATDIGFILFILVPGHLALWPGIMGPVFWLLALVASTIALKQNPS</sequence>
<keyword evidence="1" id="KW-0472">Membrane</keyword>
<accession>A0AAE9YX54</accession>
<organism evidence="2 3">
    <name type="scientific">Thalassomonas actiniarum</name>
    <dbReference type="NCBI Taxonomy" id="485447"/>
    <lineage>
        <taxon>Bacteria</taxon>
        <taxon>Pseudomonadati</taxon>
        <taxon>Pseudomonadota</taxon>
        <taxon>Gammaproteobacteria</taxon>
        <taxon>Alteromonadales</taxon>
        <taxon>Colwelliaceae</taxon>
        <taxon>Thalassomonas</taxon>
    </lineage>
</organism>
<keyword evidence="3" id="KW-1185">Reference proteome</keyword>
<name>A0AAE9YX54_9GAMM</name>
<protein>
    <submittedName>
        <fullName evidence="2">Uncharacterized protein</fullName>
    </submittedName>
</protein>
<dbReference type="EMBL" id="CP059735">
    <property type="protein sequence ID" value="WDE01118.1"/>
    <property type="molecule type" value="Genomic_DNA"/>
</dbReference>
<keyword evidence="1" id="KW-0812">Transmembrane</keyword>
<dbReference type="AlphaFoldDB" id="A0AAE9YX54"/>
<evidence type="ECO:0000256" key="1">
    <source>
        <dbReference type="SAM" id="Phobius"/>
    </source>
</evidence>
<reference evidence="2 3" key="2">
    <citation type="journal article" date="2022" name="Mar. Drugs">
        <title>Bioassay-Guided Fractionation Leads to the Detection of Cholic Acid Generated by the Rare Thalassomonas sp.</title>
        <authorList>
            <person name="Pheiffer F."/>
            <person name="Schneider Y.K."/>
            <person name="Hansen E.H."/>
            <person name="Andersen J.H."/>
            <person name="Isaksson J."/>
            <person name="Busche T."/>
            <person name="R C."/>
            <person name="Kalinowski J."/>
            <person name="Zyl L.V."/>
            <person name="Trindade M."/>
        </authorList>
    </citation>
    <scope>NUCLEOTIDE SEQUENCE [LARGE SCALE GENOMIC DNA]</scope>
    <source>
        <strain evidence="2 3">A5K-106</strain>
    </source>
</reference>
<proteinExistence type="predicted"/>